<dbReference type="SUPFAM" id="SSF56784">
    <property type="entry name" value="HAD-like"/>
    <property type="match status" value="1"/>
</dbReference>
<feature type="chain" id="PRO_5045403260" evidence="4">
    <location>
        <begin position="24"/>
        <end position="333"/>
    </location>
</feature>
<dbReference type="InterPro" id="IPR023214">
    <property type="entry name" value="HAD_sf"/>
</dbReference>
<evidence type="ECO:0000256" key="1">
    <source>
        <dbReference type="ARBA" id="ARBA00022723"/>
    </source>
</evidence>
<gene>
    <name evidence="5" type="ORF">KEM10_15645</name>
</gene>
<reference evidence="5 6" key="1">
    <citation type="journal article" date="2015" name="Int. J. Syst. Evol. Microbiol.">
        <title>Carboxylicivirga linearis sp. nov., isolated from a sea cucumber culture pond.</title>
        <authorList>
            <person name="Wang F.Q."/>
            <person name="Zhou Y.X."/>
            <person name="Lin X.Z."/>
            <person name="Chen G.J."/>
            <person name="Du Z.J."/>
        </authorList>
    </citation>
    <scope>NUCLEOTIDE SEQUENCE [LARGE SCALE GENOMIC DNA]</scope>
    <source>
        <strain evidence="5 6">FB218</strain>
    </source>
</reference>
<keyword evidence="4" id="KW-0732">Signal</keyword>
<dbReference type="Pfam" id="PF12710">
    <property type="entry name" value="HAD"/>
    <property type="match status" value="1"/>
</dbReference>
<sequence>MRNKLWILISLIFIGFACSSPVADNSTPPADQLPSWNDGKVKKEIFDFVDAVTDPESPTFVEIPDRIAVFDNDGTLWSEQPLYFQLFFVIYQIKKMAPDHPEWITEQPFKAILDDDMATLKTFGMKELLELVMTTHAGITSVEFENAVMDWLHNDRHPSLKKPFTKLVYQPMLELMNYLRDNDFKVFIVSGGGIDFMRPWAEEVYGIPRNQVVGSSIVTQFELKDGEPVLVRMPELNFIDDKEGKPVGIYRHIGRKPIFCGGNSDGDLQMMQYTDSGKGKRMMLYIHHTDAEREWAYDRDSHIGRFNKALDEATEKGWTIVNMKTDWKVIYPE</sequence>
<evidence type="ECO:0000313" key="5">
    <source>
        <dbReference type="EMBL" id="MBS2099727.1"/>
    </source>
</evidence>
<dbReference type="PANTHER" id="PTHR43344:SF13">
    <property type="entry name" value="PHOSPHATASE RV3661-RELATED"/>
    <property type="match status" value="1"/>
</dbReference>
<dbReference type="PROSITE" id="PS51257">
    <property type="entry name" value="PROKAR_LIPOPROTEIN"/>
    <property type="match status" value="1"/>
</dbReference>
<keyword evidence="1" id="KW-0479">Metal-binding</keyword>
<comment type="caution">
    <text evidence="5">The sequence shown here is derived from an EMBL/GenBank/DDBJ whole genome shotgun (WGS) entry which is preliminary data.</text>
</comment>
<keyword evidence="3" id="KW-0460">Magnesium</keyword>
<evidence type="ECO:0000256" key="3">
    <source>
        <dbReference type="ARBA" id="ARBA00022842"/>
    </source>
</evidence>
<evidence type="ECO:0000256" key="4">
    <source>
        <dbReference type="SAM" id="SignalP"/>
    </source>
</evidence>
<dbReference type="RefSeq" id="WP_212216970.1">
    <property type="nucleotide sequence ID" value="NZ_JAGUCO010000014.1"/>
</dbReference>
<dbReference type="InterPro" id="IPR036412">
    <property type="entry name" value="HAD-like_sf"/>
</dbReference>
<feature type="signal peptide" evidence="4">
    <location>
        <begin position="1"/>
        <end position="23"/>
    </location>
</feature>
<dbReference type="Proteomes" id="UP000708576">
    <property type="component" value="Unassembled WGS sequence"/>
</dbReference>
<keyword evidence="2" id="KW-0378">Hydrolase</keyword>
<proteinExistence type="predicted"/>
<accession>A0ABS5JXU9</accession>
<evidence type="ECO:0000313" key="6">
    <source>
        <dbReference type="Proteomes" id="UP000708576"/>
    </source>
</evidence>
<evidence type="ECO:0000256" key="2">
    <source>
        <dbReference type="ARBA" id="ARBA00022801"/>
    </source>
</evidence>
<organism evidence="5 6">
    <name type="scientific">Carboxylicivirga linearis</name>
    <dbReference type="NCBI Taxonomy" id="1628157"/>
    <lineage>
        <taxon>Bacteria</taxon>
        <taxon>Pseudomonadati</taxon>
        <taxon>Bacteroidota</taxon>
        <taxon>Bacteroidia</taxon>
        <taxon>Marinilabiliales</taxon>
        <taxon>Marinilabiliaceae</taxon>
        <taxon>Carboxylicivirga</taxon>
    </lineage>
</organism>
<keyword evidence="6" id="KW-1185">Reference proteome</keyword>
<name>A0ABS5JXU9_9BACT</name>
<dbReference type="PANTHER" id="PTHR43344">
    <property type="entry name" value="PHOSPHOSERINE PHOSPHATASE"/>
    <property type="match status" value="1"/>
</dbReference>
<dbReference type="Gene3D" id="3.40.50.1000">
    <property type="entry name" value="HAD superfamily/HAD-like"/>
    <property type="match status" value="1"/>
</dbReference>
<protein>
    <submittedName>
        <fullName evidence="5">Haloacid dehalogenase-like hydrolase</fullName>
    </submittedName>
</protein>
<dbReference type="InterPro" id="IPR050582">
    <property type="entry name" value="HAD-like_SerB"/>
</dbReference>
<dbReference type="EMBL" id="JAGUCO010000014">
    <property type="protein sequence ID" value="MBS2099727.1"/>
    <property type="molecule type" value="Genomic_DNA"/>
</dbReference>